<name>A0A0C9YC35_9AGAR</name>
<keyword evidence="2" id="KW-1185">Reference proteome</keyword>
<dbReference type="AlphaFoldDB" id="A0A0C9YC35"/>
<organism evidence="1 2">
    <name type="scientific">Laccaria amethystina LaAM-08-1</name>
    <dbReference type="NCBI Taxonomy" id="1095629"/>
    <lineage>
        <taxon>Eukaryota</taxon>
        <taxon>Fungi</taxon>
        <taxon>Dikarya</taxon>
        <taxon>Basidiomycota</taxon>
        <taxon>Agaricomycotina</taxon>
        <taxon>Agaricomycetes</taxon>
        <taxon>Agaricomycetidae</taxon>
        <taxon>Agaricales</taxon>
        <taxon>Agaricineae</taxon>
        <taxon>Hydnangiaceae</taxon>
        <taxon>Laccaria</taxon>
    </lineage>
</organism>
<evidence type="ECO:0000313" key="2">
    <source>
        <dbReference type="Proteomes" id="UP000054477"/>
    </source>
</evidence>
<reference evidence="2" key="2">
    <citation type="submission" date="2015-01" db="EMBL/GenBank/DDBJ databases">
        <title>Evolutionary Origins and Diversification of the Mycorrhizal Mutualists.</title>
        <authorList>
            <consortium name="DOE Joint Genome Institute"/>
            <consortium name="Mycorrhizal Genomics Consortium"/>
            <person name="Kohler A."/>
            <person name="Kuo A."/>
            <person name="Nagy L.G."/>
            <person name="Floudas D."/>
            <person name="Copeland A."/>
            <person name="Barry K.W."/>
            <person name="Cichocki N."/>
            <person name="Veneault-Fourrey C."/>
            <person name="LaButti K."/>
            <person name="Lindquist E.A."/>
            <person name="Lipzen A."/>
            <person name="Lundell T."/>
            <person name="Morin E."/>
            <person name="Murat C."/>
            <person name="Riley R."/>
            <person name="Ohm R."/>
            <person name="Sun H."/>
            <person name="Tunlid A."/>
            <person name="Henrissat B."/>
            <person name="Grigoriev I.V."/>
            <person name="Hibbett D.S."/>
            <person name="Martin F."/>
        </authorList>
    </citation>
    <scope>NUCLEOTIDE SEQUENCE [LARGE SCALE GENOMIC DNA]</scope>
    <source>
        <strain evidence="2">LaAM-08-1</strain>
    </source>
</reference>
<accession>A0A0C9YC35</accession>
<dbReference type="HOGENOM" id="CLU_2360050_0_0_1"/>
<protein>
    <submittedName>
        <fullName evidence="1">Uncharacterized protein</fullName>
    </submittedName>
</protein>
<dbReference type="EMBL" id="KN838558">
    <property type="protein sequence ID" value="KIK05723.1"/>
    <property type="molecule type" value="Genomic_DNA"/>
</dbReference>
<dbReference type="Proteomes" id="UP000054477">
    <property type="component" value="Unassembled WGS sequence"/>
</dbReference>
<sequence>MQIAVNRVRVSDARECGIIQLCIVKPIPTSPCCSRPFVVQLELPADDQDAIILTNFIFLNLLPSSLTGVRQSCNPSLVRLFYDRPDYGGTCRSRLF</sequence>
<evidence type="ECO:0000313" key="1">
    <source>
        <dbReference type="EMBL" id="KIK05723.1"/>
    </source>
</evidence>
<gene>
    <name evidence="1" type="ORF">K443DRAFT_336460</name>
</gene>
<reference evidence="1 2" key="1">
    <citation type="submission" date="2014-04" db="EMBL/GenBank/DDBJ databases">
        <authorList>
            <consortium name="DOE Joint Genome Institute"/>
            <person name="Kuo A."/>
            <person name="Kohler A."/>
            <person name="Nagy L.G."/>
            <person name="Floudas D."/>
            <person name="Copeland A."/>
            <person name="Barry K.W."/>
            <person name="Cichocki N."/>
            <person name="Veneault-Fourrey C."/>
            <person name="LaButti K."/>
            <person name="Lindquist E.A."/>
            <person name="Lipzen A."/>
            <person name="Lundell T."/>
            <person name="Morin E."/>
            <person name="Murat C."/>
            <person name="Sun H."/>
            <person name="Tunlid A."/>
            <person name="Henrissat B."/>
            <person name="Grigoriev I.V."/>
            <person name="Hibbett D.S."/>
            <person name="Martin F."/>
            <person name="Nordberg H.P."/>
            <person name="Cantor M.N."/>
            <person name="Hua S.X."/>
        </authorList>
    </citation>
    <scope>NUCLEOTIDE SEQUENCE [LARGE SCALE GENOMIC DNA]</scope>
    <source>
        <strain evidence="1 2">LaAM-08-1</strain>
    </source>
</reference>
<proteinExistence type="predicted"/>